<feature type="compositionally biased region" description="Polar residues" evidence="8">
    <location>
        <begin position="239"/>
        <end position="269"/>
    </location>
</feature>
<keyword evidence="7" id="KW-0175">Coiled coil</keyword>
<comment type="subcellular location">
    <subcellularLocation>
        <location evidence="1">Nucleus</location>
    </subcellularLocation>
</comment>
<feature type="coiled-coil region" evidence="7">
    <location>
        <begin position="163"/>
        <end position="190"/>
    </location>
</feature>
<dbReference type="Gene3D" id="2.170.210.10">
    <property type="entry name" value="DNA double-strand break repair and VJ recombination XRCC4, N-terminal"/>
    <property type="match status" value="1"/>
</dbReference>
<keyword evidence="4" id="KW-0234">DNA repair</keyword>
<dbReference type="GO" id="GO:0006303">
    <property type="term" value="P:double-strand break repair via nonhomologous end joining"/>
    <property type="evidence" value="ECO:0007669"/>
    <property type="project" value="TreeGrafter"/>
</dbReference>
<organism evidence="11 12">
    <name type="scientific">Menidia menidia</name>
    <name type="common">Atlantic silverside</name>
    <dbReference type="NCBI Taxonomy" id="238744"/>
    <lineage>
        <taxon>Eukaryota</taxon>
        <taxon>Metazoa</taxon>
        <taxon>Chordata</taxon>
        <taxon>Craniata</taxon>
        <taxon>Vertebrata</taxon>
        <taxon>Euteleostomi</taxon>
        <taxon>Actinopterygii</taxon>
        <taxon>Neopterygii</taxon>
        <taxon>Teleostei</taxon>
        <taxon>Neoteleostei</taxon>
        <taxon>Acanthomorphata</taxon>
        <taxon>Ovalentaria</taxon>
        <taxon>Atherinomorphae</taxon>
        <taxon>Atheriniformes</taxon>
        <taxon>Atherinopsidae</taxon>
        <taxon>Menidiinae</taxon>
        <taxon>Menidia</taxon>
    </lineage>
</organism>
<evidence type="ECO:0000256" key="6">
    <source>
        <dbReference type="ARBA" id="ARBA00025728"/>
    </source>
</evidence>
<dbReference type="InterPro" id="IPR038051">
    <property type="entry name" value="XRCC4-like_N_sf"/>
</dbReference>
<evidence type="ECO:0000256" key="1">
    <source>
        <dbReference type="ARBA" id="ARBA00004123"/>
    </source>
</evidence>
<dbReference type="EMBL" id="CAJRST010011112">
    <property type="protein sequence ID" value="CAG5922448.1"/>
    <property type="molecule type" value="Genomic_DNA"/>
</dbReference>
<dbReference type="GO" id="GO:0003677">
    <property type="term" value="F:DNA binding"/>
    <property type="evidence" value="ECO:0007669"/>
    <property type="project" value="InterPro"/>
</dbReference>
<feature type="domain" description="XRCC4 coiled-coil" evidence="10">
    <location>
        <begin position="154"/>
        <end position="230"/>
    </location>
</feature>
<proteinExistence type="inferred from homology"/>
<dbReference type="Pfam" id="PF06632">
    <property type="entry name" value="XRCC4"/>
    <property type="match status" value="1"/>
</dbReference>
<sequence length="344" mass="38392">MGGEAQCEGSEGTELSPLNRQKVYTTKMSGTIRHITISTDPGTPYFLRVDWASDLGAGFTLALTNSSSAWIGEISEDEVTSGAEDMGVTREIYVEDLLQALVGSDSKRGCRTAGDDSDLYSFHLSQDHRQLSYKKICNNISVPLGSVELQPAPDPVELTRQMISQSLQRNTDLETENTQLLEENRKLRHDHQQILTELEHHVQDKEMLEKDLYSRFVAVLNEKKAKIRGLQDAVHRLQEGTQSNDPTQGEDGSQETGKQTDQSIHPSQEPTLLITGVFESVFEEAWCHRVSLLTSHSLMKKMNSHDESSYTPGAKHCLNRNNITDAVAVFCHFDDTFLSAEDHG</sequence>
<dbReference type="InterPro" id="IPR014751">
    <property type="entry name" value="XRCC4-like_C"/>
</dbReference>
<dbReference type="PANTHER" id="PTHR28559">
    <property type="entry name" value="DNA REPAIR PROTEIN XRCC4"/>
    <property type="match status" value="1"/>
</dbReference>
<comment type="similarity">
    <text evidence="6">Belongs to the XRCC4-XLF family. XRCC4 subfamily.</text>
</comment>
<evidence type="ECO:0000259" key="10">
    <source>
        <dbReference type="Pfam" id="PF21924"/>
    </source>
</evidence>
<protein>
    <submittedName>
        <fullName evidence="11">(Atlantic silverside) hypothetical protein</fullName>
    </submittedName>
</protein>
<dbReference type="SUPFAM" id="SSF50809">
    <property type="entry name" value="XRCC4, N-terminal domain"/>
    <property type="match status" value="1"/>
</dbReference>
<gene>
    <name evidence="11" type="ORF">MMEN_LOCUS10509</name>
</gene>
<dbReference type="Gene3D" id="1.20.5.370">
    <property type="match status" value="1"/>
</dbReference>
<accession>A0A8S4B0L4</accession>
<dbReference type="Proteomes" id="UP000677803">
    <property type="component" value="Unassembled WGS sequence"/>
</dbReference>
<dbReference type="GO" id="GO:0010165">
    <property type="term" value="P:response to X-ray"/>
    <property type="evidence" value="ECO:0007669"/>
    <property type="project" value="TreeGrafter"/>
</dbReference>
<evidence type="ECO:0000256" key="2">
    <source>
        <dbReference type="ARBA" id="ARBA00022763"/>
    </source>
</evidence>
<feature type="domain" description="XRCC4 N-terminal" evidence="9">
    <location>
        <begin position="44"/>
        <end position="150"/>
    </location>
</feature>
<keyword evidence="2" id="KW-0227">DNA damage</keyword>
<evidence type="ECO:0000256" key="7">
    <source>
        <dbReference type="SAM" id="Coils"/>
    </source>
</evidence>
<comment type="caution">
    <text evidence="11">The sequence shown here is derived from an EMBL/GenBank/DDBJ whole genome shotgun (WGS) entry which is preliminary data.</text>
</comment>
<name>A0A8S4B0L4_9TELE</name>
<dbReference type="Pfam" id="PF21924">
    <property type="entry name" value="XRCC4_CC"/>
    <property type="match status" value="1"/>
</dbReference>
<feature type="region of interest" description="Disordered" evidence="8">
    <location>
        <begin position="1"/>
        <end position="20"/>
    </location>
</feature>
<feature type="region of interest" description="Disordered" evidence="8">
    <location>
        <begin position="237"/>
        <end position="269"/>
    </location>
</feature>
<evidence type="ECO:0000256" key="4">
    <source>
        <dbReference type="ARBA" id="ARBA00023204"/>
    </source>
</evidence>
<dbReference type="InterPro" id="IPR053962">
    <property type="entry name" value="XRCC4_CC"/>
</dbReference>
<evidence type="ECO:0000256" key="5">
    <source>
        <dbReference type="ARBA" id="ARBA00023242"/>
    </source>
</evidence>
<evidence type="ECO:0000313" key="11">
    <source>
        <dbReference type="EMBL" id="CAG5922448.1"/>
    </source>
</evidence>
<evidence type="ECO:0000256" key="3">
    <source>
        <dbReference type="ARBA" id="ARBA00023172"/>
    </source>
</evidence>
<evidence type="ECO:0000259" key="9">
    <source>
        <dbReference type="Pfam" id="PF06632"/>
    </source>
</evidence>
<dbReference type="GO" id="GO:0033152">
    <property type="term" value="P:immunoglobulin V(D)J recombination"/>
    <property type="evidence" value="ECO:0007669"/>
    <property type="project" value="TreeGrafter"/>
</dbReference>
<dbReference type="InterPro" id="IPR053961">
    <property type="entry name" value="XRCC4_N"/>
</dbReference>
<reference evidence="11" key="1">
    <citation type="submission" date="2021-05" db="EMBL/GenBank/DDBJ databases">
        <authorList>
            <person name="Tigano A."/>
        </authorList>
    </citation>
    <scope>NUCLEOTIDE SEQUENCE</scope>
</reference>
<keyword evidence="12" id="KW-1185">Reference proteome</keyword>
<dbReference type="PANTHER" id="PTHR28559:SF1">
    <property type="entry name" value="DNA REPAIR PROTEIN XRCC4"/>
    <property type="match status" value="1"/>
</dbReference>
<keyword evidence="5" id="KW-0539">Nucleus</keyword>
<dbReference type="OrthoDB" id="8064436at2759"/>
<evidence type="ECO:0000256" key="8">
    <source>
        <dbReference type="SAM" id="MobiDB-lite"/>
    </source>
</evidence>
<dbReference type="GO" id="GO:0005958">
    <property type="term" value="C:DNA-dependent protein kinase-DNA ligase 4 complex"/>
    <property type="evidence" value="ECO:0007669"/>
    <property type="project" value="TreeGrafter"/>
</dbReference>
<dbReference type="InterPro" id="IPR010585">
    <property type="entry name" value="DNA_repair_prot_XRCC4"/>
</dbReference>
<evidence type="ECO:0000313" key="12">
    <source>
        <dbReference type="Proteomes" id="UP000677803"/>
    </source>
</evidence>
<dbReference type="GO" id="GO:0032807">
    <property type="term" value="C:DNA ligase IV complex"/>
    <property type="evidence" value="ECO:0007669"/>
    <property type="project" value="TreeGrafter"/>
</dbReference>
<keyword evidence="3" id="KW-0233">DNA recombination</keyword>
<dbReference type="SUPFAM" id="SSF58022">
    <property type="entry name" value="XRCC4, C-terminal oligomerization domain"/>
    <property type="match status" value="1"/>
</dbReference>
<dbReference type="AlphaFoldDB" id="A0A8S4B0L4"/>
<dbReference type="InterPro" id="IPR009089">
    <property type="entry name" value="XRCC4_N_sf"/>
</dbReference>